<evidence type="ECO:0000256" key="1">
    <source>
        <dbReference type="ARBA" id="ARBA00004496"/>
    </source>
</evidence>
<organism evidence="6 7">
    <name type="scientific">Guyparkeria halophila</name>
    <dbReference type="NCBI Taxonomy" id="47960"/>
    <lineage>
        <taxon>Bacteria</taxon>
        <taxon>Pseudomonadati</taxon>
        <taxon>Pseudomonadota</taxon>
        <taxon>Gammaproteobacteria</taxon>
        <taxon>Chromatiales</taxon>
        <taxon>Thioalkalibacteraceae</taxon>
        <taxon>Guyparkeria</taxon>
    </lineage>
</organism>
<dbReference type="PROSITE" id="PS51350">
    <property type="entry name" value="PTS_HPR_DOM"/>
    <property type="match status" value="1"/>
</dbReference>
<dbReference type="Pfam" id="PF00381">
    <property type="entry name" value="PTS-HPr"/>
    <property type="match status" value="1"/>
</dbReference>
<dbReference type="InterPro" id="IPR035895">
    <property type="entry name" value="HPr-like_sf"/>
</dbReference>
<dbReference type="SUPFAM" id="SSF55594">
    <property type="entry name" value="HPr-like"/>
    <property type="match status" value="1"/>
</dbReference>
<dbReference type="NCBIfam" id="TIGR01003">
    <property type="entry name" value="PTS_HPr_family"/>
    <property type="match status" value="1"/>
</dbReference>
<dbReference type="PANTHER" id="PTHR33705:SF2">
    <property type="entry name" value="PHOSPHOCARRIER PROTEIN NPR"/>
    <property type="match status" value="1"/>
</dbReference>
<dbReference type="PRINTS" id="PR00107">
    <property type="entry name" value="PHOSPHOCPHPR"/>
</dbReference>
<evidence type="ECO:0000313" key="6">
    <source>
        <dbReference type="EMBL" id="WQH15575.1"/>
    </source>
</evidence>
<dbReference type="InterPro" id="IPR002114">
    <property type="entry name" value="PTS_HPr_Ser_P_site"/>
</dbReference>
<gene>
    <name evidence="6" type="ORF">SR882_07335</name>
</gene>
<dbReference type="CDD" id="cd00367">
    <property type="entry name" value="PTS-HPr_like"/>
    <property type="match status" value="1"/>
</dbReference>
<reference evidence="6 7" key="1">
    <citation type="submission" date="2023-11" db="EMBL/GenBank/DDBJ databases">
        <title>MicrobeMod: A computational toolkit for identifying prokaryotic methylation and restriction-modification with nanopore sequencing.</title>
        <authorList>
            <person name="Crits-Christoph A."/>
            <person name="Kang S.C."/>
            <person name="Lee H."/>
            <person name="Ostrov N."/>
        </authorList>
    </citation>
    <scope>NUCLEOTIDE SEQUENCE [LARGE SCALE GENOMIC DNA]</scope>
    <source>
        <strain evidence="6 7">ATCC 49870</strain>
    </source>
</reference>
<dbReference type="PROSITE" id="PS00369">
    <property type="entry name" value="PTS_HPR_HIS"/>
    <property type="match status" value="1"/>
</dbReference>
<proteinExistence type="inferred from homology"/>
<comment type="similarity">
    <text evidence="2">Belongs to the HPr family.</text>
</comment>
<dbReference type="Proteomes" id="UP001327459">
    <property type="component" value="Chromosome"/>
</dbReference>
<evidence type="ECO:0000256" key="4">
    <source>
        <dbReference type="ARBA" id="ARBA00022683"/>
    </source>
</evidence>
<feature type="domain" description="HPr" evidence="5">
    <location>
        <begin position="8"/>
        <end position="95"/>
    </location>
</feature>
<dbReference type="InterPro" id="IPR001020">
    <property type="entry name" value="PTS_HPr_His_P_site"/>
</dbReference>
<dbReference type="PROSITE" id="PS00589">
    <property type="entry name" value="PTS_HPR_SER"/>
    <property type="match status" value="1"/>
</dbReference>
<comment type="subcellular location">
    <subcellularLocation>
        <location evidence="1">Cytoplasm</location>
    </subcellularLocation>
</comment>
<dbReference type="RefSeq" id="WP_322520602.1">
    <property type="nucleotide sequence ID" value="NZ_CP140153.1"/>
</dbReference>
<dbReference type="EMBL" id="CP140153">
    <property type="protein sequence ID" value="WQH15575.1"/>
    <property type="molecule type" value="Genomic_DNA"/>
</dbReference>
<dbReference type="InterPro" id="IPR000032">
    <property type="entry name" value="HPr-like"/>
</dbReference>
<protein>
    <submittedName>
        <fullName evidence="6">HPr family phosphocarrier protein</fullName>
    </submittedName>
</protein>
<keyword evidence="3" id="KW-0963">Cytoplasm</keyword>
<dbReference type="InterPro" id="IPR050399">
    <property type="entry name" value="HPr"/>
</dbReference>
<evidence type="ECO:0000256" key="2">
    <source>
        <dbReference type="ARBA" id="ARBA00010736"/>
    </source>
</evidence>
<accession>A0ABZ0YWL4</accession>
<evidence type="ECO:0000313" key="7">
    <source>
        <dbReference type="Proteomes" id="UP001327459"/>
    </source>
</evidence>
<keyword evidence="7" id="KW-1185">Reference proteome</keyword>
<keyword evidence="4" id="KW-0598">Phosphotransferase system</keyword>
<evidence type="ECO:0000256" key="3">
    <source>
        <dbReference type="ARBA" id="ARBA00022490"/>
    </source>
</evidence>
<evidence type="ECO:0000259" key="5">
    <source>
        <dbReference type="PROSITE" id="PS51350"/>
    </source>
</evidence>
<dbReference type="PANTHER" id="PTHR33705">
    <property type="entry name" value="PHOSPHOCARRIER PROTEIN HPR"/>
    <property type="match status" value="1"/>
</dbReference>
<name>A0ABZ0YWL4_9GAMM</name>
<sequence>MNDSAPSVAQRQLTLRNRRGLHARAAARFAAKAEQFESEVEVEFNDRRVNGKSIMGLMMLAAACGKTISVTATGDDAAQAIEGIADLVDARFHESE</sequence>
<dbReference type="Gene3D" id="3.30.1340.10">
    <property type="entry name" value="HPr-like"/>
    <property type="match status" value="1"/>
</dbReference>